<reference evidence="5" key="1">
    <citation type="journal article" date="2015" name="Nature">
        <title>Complex archaea that bridge the gap between prokaryotes and eukaryotes.</title>
        <authorList>
            <person name="Spang A."/>
            <person name="Saw J.H."/>
            <person name="Jorgensen S.L."/>
            <person name="Zaremba-Niedzwiedzka K."/>
            <person name="Martijn J."/>
            <person name="Lind A.E."/>
            <person name="van Eijk R."/>
            <person name="Schleper C."/>
            <person name="Guy L."/>
            <person name="Ettema T.J."/>
        </authorList>
    </citation>
    <scope>NUCLEOTIDE SEQUENCE</scope>
</reference>
<dbReference type="Gene3D" id="3.20.20.120">
    <property type="entry name" value="Enolase-like C-terminal domain"/>
    <property type="match status" value="1"/>
</dbReference>
<dbReference type="InterPro" id="IPR013342">
    <property type="entry name" value="Mandelate_racemase_C"/>
</dbReference>
<feature type="domain" description="Mandelate racemase/muconate lactonizing enzyme C-terminal" evidence="4">
    <location>
        <begin position="139"/>
        <end position="236"/>
    </location>
</feature>
<protein>
    <recommendedName>
        <fullName evidence="4">Mandelate racemase/muconate lactonizing enzyme C-terminal domain-containing protein</fullName>
    </recommendedName>
</protein>
<sequence length="360" mass="40062">MKITEIITYVLSLDFRFKIGSMPPLQASGLFINLKTDENIDGWGLSHWNLSNNAQKVFIDEALSKLVINKDPFMVEEIYSQIYNTSNRILFGISPATSAIEVALWDIIGKKTNQPIYRLLGGMKNKIRAYASMPRGYRPKAAVGAVQSAIDLGGFTGVKLRVGGRGGKPEAIVKEVRDAFPDLHIMVDANSHYLTVTEALRFARVCSKNEIEWLEEPLPSENLNGLAKLRSESAVDIAGGENDMGIFRFEDILSKGAYDIVQPDVTRSGGFLQCKKIDAMAEVKGVRCIPHIFGFGLSFAANLHFVLSTRCDWLEFPFYPEEFQILEVPIKVDKGIVKALENPGLGVKINKKMFEQNVVK</sequence>
<dbReference type="GO" id="GO:0016052">
    <property type="term" value="P:carbohydrate catabolic process"/>
    <property type="evidence" value="ECO:0007669"/>
    <property type="project" value="TreeGrafter"/>
</dbReference>
<dbReference type="Pfam" id="PF02746">
    <property type="entry name" value="MR_MLE_N"/>
    <property type="match status" value="1"/>
</dbReference>
<comment type="caution">
    <text evidence="5">The sequence shown here is derived from an EMBL/GenBank/DDBJ whole genome shotgun (WGS) entry which is preliminary data.</text>
</comment>
<dbReference type="Gene3D" id="3.30.390.10">
    <property type="entry name" value="Enolase-like, N-terminal domain"/>
    <property type="match status" value="1"/>
</dbReference>
<dbReference type="PANTHER" id="PTHR13794">
    <property type="entry name" value="ENOLASE SUPERFAMILY, MANDELATE RACEMASE"/>
    <property type="match status" value="1"/>
</dbReference>
<gene>
    <name evidence="5" type="ORF">LCGC14_0494440</name>
</gene>
<dbReference type="EMBL" id="LAZR01000566">
    <property type="protein sequence ID" value="KKN64150.1"/>
    <property type="molecule type" value="Genomic_DNA"/>
</dbReference>
<dbReference type="SFLD" id="SFLDS00001">
    <property type="entry name" value="Enolase"/>
    <property type="match status" value="1"/>
</dbReference>
<evidence type="ECO:0000256" key="2">
    <source>
        <dbReference type="ARBA" id="ARBA00022723"/>
    </source>
</evidence>
<evidence type="ECO:0000313" key="5">
    <source>
        <dbReference type="EMBL" id="KKN64150.1"/>
    </source>
</evidence>
<accession>A0A0F9S5J8</accession>
<dbReference type="InterPro" id="IPR036849">
    <property type="entry name" value="Enolase-like_C_sf"/>
</dbReference>
<dbReference type="InterPro" id="IPR029065">
    <property type="entry name" value="Enolase_C-like"/>
</dbReference>
<keyword evidence="2" id="KW-0479">Metal-binding</keyword>
<dbReference type="SUPFAM" id="SSF51604">
    <property type="entry name" value="Enolase C-terminal domain-like"/>
    <property type="match status" value="1"/>
</dbReference>
<dbReference type="GO" id="GO:0009063">
    <property type="term" value="P:amino acid catabolic process"/>
    <property type="evidence" value="ECO:0007669"/>
    <property type="project" value="InterPro"/>
</dbReference>
<dbReference type="Pfam" id="PF13378">
    <property type="entry name" value="MR_MLE_C"/>
    <property type="match status" value="1"/>
</dbReference>
<dbReference type="CDD" id="cd03316">
    <property type="entry name" value="MR_like"/>
    <property type="match status" value="1"/>
</dbReference>
<dbReference type="InterPro" id="IPR046945">
    <property type="entry name" value="RHMD-like"/>
</dbReference>
<evidence type="ECO:0000256" key="3">
    <source>
        <dbReference type="ARBA" id="ARBA00022842"/>
    </source>
</evidence>
<dbReference type="SUPFAM" id="SSF54826">
    <property type="entry name" value="Enolase N-terminal domain-like"/>
    <property type="match status" value="1"/>
</dbReference>
<dbReference type="SFLD" id="SFLDG00179">
    <property type="entry name" value="mandelate_racemase"/>
    <property type="match status" value="1"/>
</dbReference>
<keyword evidence="3" id="KW-0460">Magnesium</keyword>
<organism evidence="5">
    <name type="scientific">marine sediment metagenome</name>
    <dbReference type="NCBI Taxonomy" id="412755"/>
    <lineage>
        <taxon>unclassified sequences</taxon>
        <taxon>metagenomes</taxon>
        <taxon>ecological metagenomes</taxon>
    </lineage>
</organism>
<dbReference type="GO" id="GO:0016836">
    <property type="term" value="F:hydro-lyase activity"/>
    <property type="evidence" value="ECO:0007669"/>
    <property type="project" value="TreeGrafter"/>
</dbReference>
<dbReference type="AlphaFoldDB" id="A0A0F9S5J8"/>
<name>A0A0F9S5J8_9ZZZZ</name>
<dbReference type="PANTHER" id="PTHR13794:SF58">
    <property type="entry name" value="MITOCHONDRIAL ENOLASE SUPERFAMILY MEMBER 1"/>
    <property type="match status" value="1"/>
</dbReference>
<evidence type="ECO:0000259" key="4">
    <source>
        <dbReference type="SMART" id="SM00922"/>
    </source>
</evidence>
<evidence type="ECO:0000256" key="1">
    <source>
        <dbReference type="ARBA" id="ARBA00001946"/>
    </source>
</evidence>
<dbReference type="InterPro" id="IPR013341">
    <property type="entry name" value="Mandelate_racemase_N_dom"/>
</dbReference>
<dbReference type="GO" id="GO:0000287">
    <property type="term" value="F:magnesium ion binding"/>
    <property type="evidence" value="ECO:0007669"/>
    <property type="project" value="TreeGrafter"/>
</dbReference>
<dbReference type="InterPro" id="IPR018110">
    <property type="entry name" value="Mandel_Rmase/mucon_lact_enz_CS"/>
</dbReference>
<proteinExistence type="predicted"/>
<dbReference type="InterPro" id="IPR029017">
    <property type="entry name" value="Enolase-like_N"/>
</dbReference>
<dbReference type="PROSITE" id="PS00908">
    <property type="entry name" value="MR_MLE_1"/>
    <property type="match status" value="1"/>
</dbReference>
<dbReference type="SMART" id="SM00922">
    <property type="entry name" value="MR_MLE"/>
    <property type="match status" value="1"/>
</dbReference>
<comment type="cofactor">
    <cofactor evidence="1">
        <name>Mg(2+)</name>
        <dbReference type="ChEBI" id="CHEBI:18420"/>
    </cofactor>
</comment>